<accession>A0ABS3SIM8</accession>
<name>A0ABS3SIM8_9CELL</name>
<protein>
    <submittedName>
        <fullName evidence="2">Uncharacterized protein</fullName>
    </submittedName>
</protein>
<feature type="region of interest" description="Disordered" evidence="1">
    <location>
        <begin position="1"/>
        <end position="40"/>
    </location>
</feature>
<feature type="compositionally biased region" description="Basic and acidic residues" evidence="1">
    <location>
        <begin position="22"/>
        <end position="34"/>
    </location>
</feature>
<dbReference type="EMBL" id="JAGFBM010000007">
    <property type="protein sequence ID" value="MBO3085598.1"/>
    <property type="molecule type" value="Genomic_DNA"/>
</dbReference>
<evidence type="ECO:0000256" key="1">
    <source>
        <dbReference type="SAM" id="MobiDB-lite"/>
    </source>
</evidence>
<dbReference type="RefSeq" id="WP_208289908.1">
    <property type="nucleotide sequence ID" value="NZ_CP074404.1"/>
</dbReference>
<dbReference type="Proteomes" id="UP000678317">
    <property type="component" value="Unassembled WGS sequence"/>
</dbReference>
<gene>
    <name evidence="2" type="ORF">J4035_13215</name>
</gene>
<proteinExistence type="predicted"/>
<feature type="compositionally biased region" description="Acidic residues" evidence="1">
    <location>
        <begin position="10"/>
        <end position="20"/>
    </location>
</feature>
<keyword evidence="3" id="KW-1185">Reference proteome</keyword>
<evidence type="ECO:0000313" key="2">
    <source>
        <dbReference type="EMBL" id="MBO3085598.1"/>
    </source>
</evidence>
<reference evidence="2 3" key="1">
    <citation type="submission" date="2021-03" db="EMBL/GenBank/DDBJ databases">
        <title>novel species in genus Cellulomonas.</title>
        <authorList>
            <person name="Zhang G."/>
        </authorList>
    </citation>
    <scope>NUCLEOTIDE SEQUENCE [LARGE SCALE GENOMIC DNA]</scope>
    <source>
        <strain evidence="3">zg-ZUI188</strain>
    </source>
</reference>
<evidence type="ECO:0000313" key="3">
    <source>
        <dbReference type="Proteomes" id="UP000678317"/>
    </source>
</evidence>
<comment type="caution">
    <text evidence="2">The sequence shown here is derived from an EMBL/GenBank/DDBJ whole genome shotgun (WGS) entry which is preliminary data.</text>
</comment>
<sequence>MTEHGWFGEGWDDDGTDAWDDVPWRADGPDHDLPDPPGSPLRSADEALAVLLDLVGPERAGAPALWFLLLDAQCRTIPVVLPIVDVPVRADEAVARRLVGVLGSVLTSDAPGGSIVVGLVRATGGDRGAFELQWGAALRTAADDAGVPVWAVVAIGESRARVLEW</sequence>
<organism evidence="2 3">
    <name type="scientific">Cellulomonas fengjieae</name>
    <dbReference type="NCBI Taxonomy" id="2819978"/>
    <lineage>
        <taxon>Bacteria</taxon>
        <taxon>Bacillati</taxon>
        <taxon>Actinomycetota</taxon>
        <taxon>Actinomycetes</taxon>
        <taxon>Micrococcales</taxon>
        <taxon>Cellulomonadaceae</taxon>
        <taxon>Cellulomonas</taxon>
    </lineage>
</organism>